<evidence type="ECO:0000313" key="9">
    <source>
        <dbReference type="EMBL" id="GEY36601.1"/>
    </source>
</evidence>
<dbReference type="GO" id="GO:0015074">
    <property type="term" value="P:DNA integration"/>
    <property type="evidence" value="ECO:0007669"/>
    <property type="project" value="InterPro"/>
</dbReference>
<dbReference type="InterPro" id="IPR054722">
    <property type="entry name" value="PolX-like_BBD"/>
</dbReference>
<keyword evidence="3" id="KW-0378">Hydrolase</keyword>
<evidence type="ECO:0000259" key="7">
    <source>
        <dbReference type="PROSITE" id="PS50158"/>
    </source>
</evidence>
<dbReference type="Gene3D" id="4.10.60.10">
    <property type="entry name" value="Zinc finger, CCHC-type"/>
    <property type="match status" value="1"/>
</dbReference>
<evidence type="ECO:0000256" key="5">
    <source>
        <dbReference type="SAM" id="Coils"/>
    </source>
</evidence>
<dbReference type="EMBL" id="BKCJ010172569">
    <property type="protein sequence ID" value="GEY36601.1"/>
    <property type="molecule type" value="Genomic_DNA"/>
</dbReference>
<keyword evidence="1" id="KW-0645">Protease</keyword>
<protein>
    <submittedName>
        <fullName evidence="9">Uncharacterized protein</fullName>
    </submittedName>
</protein>
<dbReference type="Gene3D" id="3.30.420.10">
    <property type="entry name" value="Ribonuclease H-like superfamily/Ribonuclease H"/>
    <property type="match status" value="1"/>
</dbReference>
<dbReference type="AlphaFoldDB" id="A0A699HL65"/>
<dbReference type="GO" id="GO:0008270">
    <property type="term" value="F:zinc ion binding"/>
    <property type="evidence" value="ECO:0007669"/>
    <property type="project" value="UniProtKB-KW"/>
</dbReference>
<feature type="compositionally biased region" description="Polar residues" evidence="6">
    <location>
        <begin position="205"/>
        <end position="220"/>
    </location>
</feature>
<sequence>MGFDMSKVECYNCHRKGHFTRECRFPKDSRRNVAAEPQRRNVPVESSTSNALVSQCDGVGSYDWSFQADEEPANYALMAISSSSSSSDNEVVSCSKACSKAYAQLQSHYDKPTVDFCKSQFDVISYQTGLESVEAILLVYKQNESVFEEDIKLLKLEVQLRDNALVILRQKLEKAEQERDDLKLKSSAPIIEDWVSDSEDESETKPTQSVPSFVQSTKQVKSPRHSIQHVKTSIPPVTPKPASPKPTSNGKRRNRKACFVCKSLDHLIKDLLTQSKPVPITTVRPVSTDVPKTSVTRPKQVKPIVTKPNSPKRRHITHSPSPKVSNSPPIVTAVKALVGNPQHALKDKGVIHSGCSWHMTGNISYLSDFEELNGGYVTFGGNPKGGKISRKGKIKIGKLDFDDVYFVKELKFNLFTVSQMCDKKNSVLFTDTECLVLSLDFKLSNASQVLLRVPRENNIQCNLVRGLPTKVFKNDHTCVACKKDKQHRVSLKTKPISSVDQPLYRLHMDLFRPTFVKSLNKKGYCLVVTDDYSRFTWVFFLATKDETSPILKTFITGLENQLSLKVKVIRSDNGTEFKNNDLNQFCGMKGIKREFSVPRTSQQNGIAERKNKTLIEAARTMLADSLLPIPFWAEAFNTAFYVQNRVLVTKPHNKTLYELLHGRTPSIGFMRPFGCPVTILNILDSLGKFNGKVDEGFLVGYYENKPNVAGSGPTWLFNIDSLTKTMNYQPVTARTQSNPSAGFQDKSDAKKEGEESDQQYVLFPVCSAQSKKQDDKTKREDKGKSHVESFTGYRDLSVEFEDYSEDSINKVNVFGTLVPAVGQNSPNSTNTFSAAGPLNAVASPTHGKSSFINASQLPDDPDMPELEDITYSDDEDDVAAEADFNNLETSITVSPIPTTRFHKDHHVTQIIGDVSLATQTRSMTRVAKDQGRLSQMFNDDFQACMFACFLSQEEPKRVHQALKDPSWIEAMQEELFQFKMQKVWVLVDLSYGKRAICTKWVFRNKKDERGIVARNKARLVAQGYTQEEGIDYEKSLLQ</sequence>
<dbReference type="InterPro" id="IPR012337">
    <property type="entry name" value="RNaseH-like_sf"/>
</dbReference>
<feature type="coiled-coil region" evidence="5">
    <location>
        <begin position="158"/>
        <end position="185"/>
    </location>
</feature>
<accession>A0A699HL65</accession>
<dbReference type="PANTHER" id="PTHR42648">
    <property type="entry name" value="TRANSPOSASE, PUTATIVE-RELATED"/>
    <property type="match status" value="1"/>
</dbReference>
<evidence type="ECO:0000256" key="2">
    <source>
        <dbReference type="ARBA" id="ARBA00022723"/>
    </source>
</evidence>
<organism evidence="9">
    <name type="scientific">Tanacetum cinerariifolium</name>
    <name type="common">Dalmatian daisy</name>
    <name type="synonym">Chrysanthemum cinerariifolium</name>
    <dbReference type="NCBI Taxonomy" id="118510"/>
    <lineage>
        <taxon>Eukaryota</taxon>
        <taxon>Viridiplantae</taxon>
        <taxon>Streptophyta</taxon>
        <taxon>Embryophyta</taxon>
        <taxon>Tracheophyta</taxon>
        <taxon>Spermatophyta</taxon>
        <taxon>Magnoliopsida</taxon>
        <taxon>eudicotyledons</taxon>
        <taxon>Gunneridae</taxon>
        <taxon>Pentapetalae</taxon>
        <taxon>asterids</taxon>
        <taxon>campanulids</taxon>
        <taxon>Asterales</taxon>
        <taxon>Asteraceae</taxon>
        <taxon>Asteroideae</taxon>
        <taxon>Anthemideae</taxon>
        <taxon>Anthemidinae</taxon>
        <taxon>Tanacetum</taxon>
    </lineage>
</organism>
<gene>
    <name evidence="9" type="ORF">Tci_408575</name>
</gene>
<dbReference type="GO" id="GO:0003676">
    <property type="term" value="F:nucleic acid binding"/>
    <property type="evidence" value="ECO:0007669"/>
    <property type="project" value="InterPro"/>
</dbReference>
<keyword evidence="2" id="KW-0479">Metal-binding</keyword>
<feature type="domain" description="Integrase catalytic" evidence="8">
    <location>
        <begin position="498"/>
        <end position="673"/>
    </location>
</feature>
<keyword evidence="5" id="KW-0175">Coiled coil</keyword>
<dbReference type="PROSITE" id="PS50994">
    <property type="entry name" value="INTEGRASE"/>
    <property type="match status" value="1"/>
</dbReference>
<keyword evidence="4" id="KW-0863">Zinc-finger</keyword>
<dbReference type="SUPFAM" id="SSF53098">
    <property type="entry name" value="Ribonuclease H-like"/>
    <property type="match status" value="1"/>
</dbReference>
<feature type="region of interest" description="Disordered" evidence="6">
    <location>
        <begin position="303"/>
        <end position="328"/>
    </location>
</feature>
<evidence type="ECO:0000256" key="4">
    <source>
        <dbReference type="PROSITE-ProRule" id="PRU00047"/>
    </source>
</evidence>
<dbReference type="Pfam" id="PF22936">
    <property type="entry name" value="Pol_BBD"/>
    <property type="match status" value="1"/>
</dbReference>
<dbReference type="InterPro" id="IPR001584">
    <property type="entry name" value="Integrase_cat-core"/>
</dbReference>
<proteinExistence type="predicted"/>
<feature type="compositionally biased region" description="Polar residues" evidence="6">
    <location>
        <begin position="318"/>
        <end position="328"/>
    </location>
</feature>
<evidence type="ECO:0000259" key="8">
    <source>
        <dbReference type="PROSITE" id="PS50994"/>
    </source>
</evidence>
<reference evidence="9" key="1">
    <citation type="journal article" date="2019" name="Sci. Rep.">
        <title>Draft genome of Tanacetum cinerariifolium, the natural source of mosquito coil.</title>
        <authorList>
            <person name="Yamashiro T."/>
            <person name="Shiraishi A."/>
            <person name="Satake H."/>
            <person name="Nakayama K."/>
        </authorList>
    </citation>
    <scope>NUCLEOTIDE SEQUENCE</scope>
</reference>
<evidence type="ECO:0000256" key="6">
    <source>
        <dbReference type="SAM" id="MobiDB-lite"/>
    </source>
</evidence>
<dbReference type="InterPro" id="IPR036875">
    <property type="entry name" value="Znf_CCHC_sf"/>
</dbReference>
<dbReference type="InterPro" id="IPR036397">
    <property type="entry name" value="RNaseH_sf"/>
</dbReference>
<dbReference type="Pfam" id="PF00665">
    <property type="entry name" value="rve"/>
    <property type="match status" value="1"/>
</dbReference>
<evidence type="ECO:0000256" key="1">
    <source>
        <dbReference type="ARBA" id="ARBA00022670"/>
    </source>
</evidence>
<feature type="domain" description="CCHC-type" evidence="7">
    <location>
        <begin position="10"/>
        <end position="24"/>
    </location>
</feature>
<feature type="region of interest" description="Disordered" evidence="6">
    <location>
        <begin position="733"/>
        <end position="757"/>
    </location>
</feature>
<dbReference type="GO" id="GO:0006508">
    <property type="term" value="P:proteolysis"/>
    <property type="evidence" value="ECO:0007669"/>
    <property type="project" value="UniProtKB-KW"/>
</dbReference>
<dbReference type="PROSITE" id="PS50158">
    <property type="entry name" value="ZF_CCHC"/>
    <property type="match status" value="1"/>
</dbReference>
<evidence type="ECO:0000256" key="3">
    <source>
        <dbReference type="ARBA" id="ARBA00022801"/>
    </source>
</evidence>
<dbReference type="InterPro" id="IPR001878">
    <property type="entry name" value="Znf_CCHC"/>
</dbReference>
<comment type="caution">
    <text evidence="9">The sequence shown here is derived from an EMBL/GenBank/DDBJ whole genome shotgun (WGS) entry which is preliminary data.</text>
</comment>
<dbReference type="SUPFAM" id="SSF57756">
    <property type="entry name" value="Retrovirus zinc finger-like domains"/>
    <property type="match status" value="1"/>
</dbReference>
<dbReference type="Pfam" id="PF07727">
    <property type="entry name" value="RVT_2"/>
    <property type="match status" value="1"/>
</dbReference>
<dbReference type="GO" id="GO:0008233">
    <property type="term" value="F:peptidase activity"/>
    <property type="evidence" value="ECO:0007669"/>
    <property type="project" value="UniProtKB-KW"/>
</dbReference>
<dbReference type="PANTHER" id="PTHR42648:SF32">
    <property type="entry name" value="RIBONUCLEASE H-LIKE DOMAIN, GAG-PRE-INTEGRASE DOMAIN PROTEIN-RELATED"/>
    <property type="match status" value="1"/>
</dbReference>
<keyword evidence="4" id="KW-0862">Zinc</keyword>
<name>A0A699HL65_TANCI</name>
<dbReference type="InterPro" id="IPR039537">
    <property type="entry name" value="Retrotran_Ty1/copia-like"/>
</dbReference>
<feature type="region of interest" description="Disordered" evidence="6">
    <location>
        <begin position="195"/>
        <end position="254"/>
    </location>
</feature>
<dbReference type="InterPro" id="IPR013103">
    <property type="entry name" value="RVT_2"/>
</dbReference>